<sequence length="113" mass="11315">MNPDTPPSRANRITAASPPRDVVTELFAAALDGDPHARGDLVRLAGRDTLAARALAVLPAAEPAVTGPAVTGPAVTGTAVTGTAATATLGGAAPWAVAYVDQLFARATDPHRP</sequence>
<proteinExistence type="predicted"/>
<dbReference type="RefSeq" id="WP_286057021.1">
    <property type="nucleotide sequence ID" value="NZ_JASVWF010000011.1"/>
</dbReference>
<comment type="caution">
    <text evidence="1">The sequence shown here is derived from an EMBL/GenBank/DDBJ whole genome shotgun (WGS) entry which is preliminary data.</text>
</comment>
<evidence type="ECO:0000313" key="1">
    <source>
        <dbReference type="EMBL" id="MDL5160410.1"/>
    </source>
</evidence>
<evidence type="ECO:0000313" key="2">
    <source>
        <dbReference type="Proteomes" id="UP001231924"/>
    </source>
</evidence>
<gene>
    <name evidence="1" type="ORF">QRT03_30890</name>
</gene>
<organism evidence="1 2">
    <name type="scientific">Actinomycetospora termitidis</name>
    <dbReference type="NCBI Taxonomy" id="3053470"/>
    <lineage>
        <taxon>Bacteria</taxon>
        <taxon>Bacillati</taxon>
        <taxon>Actinomycetota</taxon>
        <taxon>Actinomycetes</taxon>
        <taxon>Pseudonocardiales</taxon>
        <taxon>Pseudonocardiaceae</taxon>
        <taxon>Actinomycetospora</taxon>
    </lineage>
</organism>
<accession>A0ABT7MIC0</accession>
<reference evidence="1 2" key="1">
    <citation type="submission" date="2023-06" db="EMBL/GenBank/DDBJ databases">
        <title>Actinomycetospora Odt1-22.</title>
        <authorList>
            <person name="Supong K."/>
        </authorList>
    </citation>
    <scope>NUCLEOTIDE SEQUENCE [LARGE SCALE GENOMIC DNA]</scope>
    <source>
        <strain evidence="1 2">Odt1-22</strain>
    </source>
</reference>
<dbReference type="Proteomes" id="UP001231924">
    <property type="component" value="Unassembled WGS sequence"/>
</dbReference>
<dbReference type="EMBL" id="JASVWF010000011">
    <property type="protein sequence ID" value="MDL5160410.1"/>
    <property type="molecule type" value="Genomic_DNA"/>
</dbReference>
<keyword evidence="2" id="KW-1185">Reference proteome</keyword>
<name>A0ABT7MIC0_9PSEU</name>
<protein>
    <submittedName>
        <fullName evidence="1">Uncharacterized protein</fullName>
    </submittedName>
</protein>